<evidence type="ECO:0000256" key="1">
    <source>
        <dbReference type="SAM" id="MobiDB-lite"/>
    </source>
</evidence>
<protein>
    <submittedName>
        <fullName evidence="2">Uncharacterized protein</fullName>
    </submittedName>
</protein>
<dbReference type="KEGG" id="ehx:EMIHUDRAFT_423383"/>
<keyword evidence="3" id="KW-1185">Reference proteome</keyword>
<evidence type="ECO:0000313" key="3">
    <source>
        <dbReference type="Proteomes" id="UP000013827"/>
    </source>
</evidence>
<sequence>MVRRTIKHNPAFGVECDCCPPGGLSFLPAHAKLQNQVIPARLAPAQRVAFLMGASNTSAPRLAEECVRPLRCLPLEAIRRIFELCEERRALPLARRPPPRLKPAAPRHGGLGPRNPRDPLVADDIGLGALSLQCGPC</sequence>
<evidence type="ECO:0000313" key="2">
    <source>
        <dbReference type="EnsemblProtists" id="EOD35830"/>
    </source>
</evidence>
<proteinExistence type="predicted"/>
<dbReference type="HOGENOM" id="CLU_1869007_0_0_1"/>
<accession>A0A0D3KJ95</accession>
<dbReference type="Proteomes" id="UP000013827">
    <property type="component" value="Unassembled WGS sequence"/>
</dbReference>
<dbReference type="RefSeq" id="XP_005788259.1">
    <property type="nucleotide sequence ID" value="XM_005788202.1"/>
</dbReference>
<dbReference type="PaxDb" id="2903-EOD35830"/>
<feature type="region of interest" description="Disordered" evidence="1">
    <location>
        <begin position="95"/>
        <end position="118"/>
    </location>
</feature>
<dbReference type="AlphaFoldDB" id="A0A0D3KJ95"/>
<dbReference type="EnsemblProtists" id="EOD35830">
    <property type="protein sequence ID" value="EOD35830"/>
    <property type="gene ID" value="EMIHUDRAFT_423383"/>
</dbReference>
<reference evidence="3" key="1">
    <citation type="journal article" date="2013" name="Nature">
        <title>Pan genome of the phytoplankton Emiliania underpins its global distribution.</title>
        <authorList>
            <person name="Read B.A."/>
            <person name="Kegel J."/>
            <person name="Klute M.J."/>
            <person name="Kuo A."/>
            <person name="Lefebvre S.C."/>
            <person name="Maumus F."/>
            <person name="Mayer C."/>
            <person name="Miller J."/>
            <person name="Monier A."/>
            <person name="Salamov A."/>
            <person name="Young J."/>
            <person name="Aguilar M."/>
            <person name="Claverie J.M."/>
            <person name="Frickenhaus S."/>
            <person name="Gonzalez K."/>
            <person name="Herman E.K."/>
            <person name="Lin Y.C."/>
            <person name="Napier J."/>
            <person name="Ogata H."/>
            <person name="Sarno A.F."/>
            <person name="Shmutz J."/>
            <person name="Schroeder D."/>
            <person name="de Vargas C."/>
            <person name="Verret F."/>
            <person name="von Dassow P."/>
            <person name="Valentin K."/>
            <person name="Van de Peer Y."/>
            <person name="Wheeler G."/>
            <person name="Dacks J.B."/>
            <person name="Delwiche C.F."/>
            <person name="Dyhrman S.T."/>
            <person name="Glockner G."/>
            <person name="John U."/>
            <person name="Richards T."/>
            <person name="Worden A.Z."/>
            <person name="Zhang X."/>
            <person name="Grigoriev I.V."/>
            <person name="Allen A.E."/>
            <person name="Bidle K."/>
            <person name="Borodovsky M."/>
            <person name="Bowler C."/>
            <person name="Brownlee C."/>
            <person name="Cock J.M."/>
            <person name="Elias M."/>
            <person name="Gladyshev V.N."/>
            <person name="Groth M."/>
            <person name="Guda C."/>
            <person name="Hadaegh A."/>
            <person name="Iglesias-Rodriguez M.D."/>
            <person name="Jenkins J."/>
            <person name="Jones B.M."/>
            <person name="Lawson T."/>
            <person name="Leese F."/>
            <person name="Lindquist E."/>
            <person name="Lobanov A."/>
            <person name="Lomsadze A."/>
            <person name="Malik S.B."/>
            <person name="Marsh M.E."/>
            <person name="Mackinder L."/>
            <person name="Mock T."/>
            <person name="Mueller-Roeber B."/>
            <person name="Pagarete A."/>
            <person name="Parker M."/>
            <person name="Probert I."/>
            <person name="Quesneville H."/>
            <person name="Raines C."/>
            <person name="Rensing S.A."/>
            <person name="Riano-Pachon D.M."/>
            <person name="Richier S."/>
            <person name="Rokitta S."/>
            <person name="Shiraiwa Y."/>
            <person name="Soanes D.M."/>
            <person name="van der Giezen M."/>
            <person name="Wahlund T.M."/>
            <person name="Williams B."/>
            <person name="Wilson W."/>
            <person name="Wolfe G."/>
            <person name="Wurch L.L."/>
        </authorList>
    </citation>
    <scope>NUCLEOTIDE SEQUENCE</scope>
</reference>
<name>A0A0D3KJ95_EMIH1</name>
<organism evidence="2 3">
    <name type="scientific">Emiliania huxleyi (strain CCMP1516)</name>
    <dbReference type="NCBI Taxonomy" id="280463"/>
    <lineage>
        <taxon>Eukaryota</taxon>
        <taxon>Haptista</taxon>
        <taxon>Haptophyta</taxon>
        <taxon>Prymnesiophyceae</taxon>
        <taxon>Isochrysidales</taxon>
        <taxon>Noelaerhabdaceae</taxon>
        <taxon>Emiliania</taxon>
    </lineage>
</organism>
<reference evidence="2" key="2">
    <citation type="submission" date="2024-10" db="UniProtKB">
        <authorList>
            <consortium name="EnsemblProtists"/>
        </authorList>
    </citation>
    <scope>IDENTIFICATION</scope>
</reference>
<dbReference type="GeneID" id="17281100"/>